<evidence type="ECO:0000256" key="3">
    <source>
        <dbReference type="ARBA" id="ARBA00022692"/>
    </source>
</evidence>
<dbReference type="GO" id="GO:0015627">
    <property type="term" value="C:type II protein secretion system complex"/>
    <property type="evidence" value="ECO:0007669"/>
    <property type="project" value="InterPro"/>
</dbReference>
<protein>
    <recommendedName>
        <fullName evidence="9">Type II secretion system protein GspG C-terminal domain-containing protein</fullName>
    </recommendedName>
</protein>
<keyword evidence="3 6" id="KW-0812">Transmembrane</keyword>
<organism evidence="7 8">
    <name type="scientific">Candidatus Nomurabacteria bacterium RIFCSPHIGHO2_01_FULL_40_12</name>
    <dbReference type="NCBI Taxonomy" id="1801737"/>
    <lineage>
        <taxon>Bacteria</taxon>
        <taxon>Candidatus Nomuraibacteriota</taxon>
    </lineage>
</organism>
<evidence type="ECO:0000256" key="2">
    <source>
        <dbReference type="ARBA" id="ARBA00022481"/>
    </source>
</evidence>
<keyword evidence="4 6" id="KW-1133">Transmembrane helix</keyword>
<dbReference type="GO" id="GO:0016020">
    <property type="term" value="C:membrane"/>
    <property type="evidence" value="ECO:0007669"/>
    <property type="project" value="UniProtKB-SubCell"/>
</dbReference>
<dbReference type="InterPro" id="IPR012902">
    <property type="entry name" value="N_methyl_site"/>
</dbReference>
<sequence length="159" mass="16499">MKSISKGFTPTPKNFGVGLQSKRGFTLIELLVVIAIISILATVVLATITTVRAKAANVAVKSTLSNLRTQAALVYGAASPNSYANVCTDLIFVQGLTQAGTVGGVPAECFDAMENWVVKATLQLPEGTLTNWCADSTAKSEGITGAQYNAITSASTLCP</sequence>
<evidence type="ECO:0000313" key="7">
    <source>
        <dbReference type="EMBL" id="OGI62409.1"/>
    </source>
</evidence>
<feature type="transmembrane region" description="Helical" evidence="6">
    <location>
        <begin position="25"/>
        <end position="48"/>
    </location>
</feature>
<gene>
    <name evidence="7" type="ORF">A2818_02500</name>
</gene>
<dbReference type="PROSITE" id="PS00409">
    <property type="entry name" value="PROKAR_NTER_METHYL"/>
    <property type="match status" value="1"/>
</dbReference>
<comment type="caution">
    <text evidence="7">The sequence shown here is derived from an EMBL/GenBank/DDBJ whole genome shotgun (WGS) entry which is preliminary data.</text>
</comment>
<reference evidence="7 8" key="1">
    <citation type="journal article" date="2016" name="Nat. Commun.">
        <title>Thousands of microbial genomes shed light on interconnected biogeochemical processes in an aquifer system.</title>
        <authorList>
            <person name="Anantharaman K."/>
            <person name="Brown C.T."/>
            <person name="Hug L.A."/>
            <person name="Sharon I."/>
            <person name="Castelle C.J."/>
            <person name="Probst A.J."/>
            <person name="Thomas B.C."/>
            <person name="Singh A."/>
            <person name="Wilkins M.J."/>
            <person name="Karaoz U."/>
            <person name="Brodie E.L."/>
            <person name="Williams K.H."/>
            <person name="Hubbard S.S."/>
            <person name="Banfield J.F."/>
        </authorList>
    </citation>
    <scope>NUCLEOTIDE SEQUENCE [LARGE SCALE GENOMIC DNA]</scope>
</reference>
<dbReference type="GO" id="GO:0015628">
    <property type="term" value="P:protein secretion by the type II secretion system"/>
    <property type="evidence" value="ECO:0007669"/>
    <property type="project" value="InterPro"/>
</dbReference>
<keyword evidence="2" id="KW-0488">Methylation</keyword>
<dbReference type="EMBL" id="MFTN01000029">
    <property type="protein sequence ID" value="OGI62409.1"/>
    <property type="molecule type" value="Genomic_DNA"/>
</dbReference>
<dbReference type="InterPro" id="IPR002416">
    <property type="entry name" value="T2SS_protein-GspH"/>
</dbReference>
<dbReference type="Gene3D" id="3.30.700.10">
    <property type="entry name" value="Glycoprotein, Type 4 Pilin"/>
    <property type="match status" value="1"/>
</dbReference>
<dbReference type="AlphaFoldDB" id="A0A1F6UYK4"/>
<dbReference type="NCBIfam" id="TIGR02532">
    <property type="entry name" value="IV_pilin_GFxxxE"/>
    <property type="match status" value="1"/>
</dbReference>
<dbReference type="SUPFAM" id="SSF54523">
    <property type="entry name" value="Pili subunits"/>
    <property type="match status" value="1"/>
</dbReference>
<accession>A0A1F6UYK4</accession>
<name>A0A1F6UYK4_9BACT</name>
<evidence type="ECO:0000256" key="4">
    <source>
        <dbReference type="ARBA" id="ARBA00022989"/>
    </source>
</evidence>
<dbReference type="STRING" id="1801737.A2818_02500"/>
<evidence type="ECO:0000256" key="5">
    <source>
        <dbReference type="ARBA" id="ARBA00023136"/>
    </source>
</evidence>
<dbReference type="Proteomes" id="UP000177602">
    <property type="component" value="Unassembled WGS sequence"/>
</dbReference>
<dbReference type="InterPro" id="IPR045584">
    <property type="entry name" value="Pilin-like"/>
</dbReference>
<evidence type="ECO:0000256" key="6">
    <source>
        <dbReference type="SAM" id="Phobius"/>
    </source>
</evidence>
<keyword evidence="5 6" id="KW-0472">Membrane</keyword>
<evidence type="ECO:0000313" key="8">
    <source>
        <dbReference type="Proteomes" id="UP000177602"/>
    </source>
</evidence>
<comment type="subcellular location">
    <subcellularLocation>
        <location evidence="1">Membrane</location>
        <topology evidence="1">Single-pass membrane protein</topology>
    </subcellularLocation>
</comment>
<proteinExistence type="predicted"/>
<dbReference type="Pfam" id="PF07963">
    <property type="entry name" value="N_methyl"/>
    <property type="match status" value="1"/>
</dbReference>
<evidence type="ECO:0008006" key="9">
    <source>
        <dbReference type="Google" id="ProtNLM"/>
    </source>
</evidence>
<evidence type="ECO:0000256" key="1">
    <source>
        <dbReference type="ARBA" id="ARBA00004167"/>
    </source>
</evidence>
<dbReference type="PRINTS" id="PR00885">
    <property type="entry name" value="BCTERIALGSPH"/>
</dbReference>